<dbReference type="OrthoDB" id="5243516at2"/>
<proteinExistence type="predicted"/>
<protein>
    <recommendedName>
        <fullName evidence="5">MFS transporter</fullName>
    </recommendedName>
</protein>
<dbReference type="GO" id="GO:0022857">
    <property type="term" value="F:transmembrane transporter activity"/>
    <property type="evidence" value="ECO:0007669"/>
    <property type="project" value="InterPro"/>
</dbReference>
<dbReference type="AlphaFoldDB" id="A0A317D5R9"/>
<evidence type="ECO:0000256" key="1">
    <source>
        <dbReference type="SAM" id="MobiDB-lite"/>
    </source>
</evidence>
<dbReference type="PANTHER" id="PTHR23542">
    <property type="match status" value="1"/>
</dbReference>
<dbReference type="SUPFAM" id="SSF103473">
    <property type="entry name" value="MFS general substrate transporter"/>
    <property type="match status" value="1"/>
</dbReference>
<comment type="caution">
    <text evidence="3">The sequence shown here is derived from an EMBL/GenBank/DDBJ whole genome shotgun (WGS) entry which is preliminary data.</text>
</comment>
<dbReference type="InterPro" id="IPR036259">
    <property type="entry name" value="MFS_trans_sf"/>
</dbReference>
<keyword evidence="2" id="KW-1133">Transmembrane helix</keyword>
<feature type="region of interest" description="Disordered" evidence="1">
    <location>
        <begin position="200"/>
        <end position="222"/>
    </location>
</feature>
<gene>
    <name evidence="3" type="ORF">DKT68_11985</name>
</gene>
<evidence type="ECO:0000313" key="4">
    <source>
        <dbReference type="Proteomes" id="UP000245410"/>
    </source>
</evidence>
<feature type="transmembrane region" description="Helical" evidence="2">
    <location>
        <begin position="387"/>
        <end position="407"/>
    </location>
</feature>
<feature type="transmembrane region" description="Helical" evidence="2">
    <location>
        <begin position="262"/>
        <end position="285"/>
    </location>
</feature>
<feature type="transmembrane region" description="Helical" evidence="2">
    <location>
        <begin position="83"/>
        <end position="102"/>
    </location>
</feature>
<keyword evidence="2" id="KW-0812">Transmembrane</keyword>
<dbReference type="Pfam" id="PF07690">
    <property type="entry name" value="MFS_1"/>
    <property type="match status" value="1"/>
</dbReference>
<dbReference type="PANTHER" id="PTHR23542:SF1">
    <property type="entry name" value="MAJOR FACILITATOR SUPERFAMILY (MFS) PROFILE DOMAIN-CONTAINING PROTEIN"/>
    <property type="match status" value="1"/>
</dbReference>
<accession>A0A317D5R9</accession>
<evidence type="ECO:0000313" key="3">
    <source>
        <dbReference type="EMBL" id="PWR09470.1"/>
    </source>
</evidence>
<keyword evidence="4" id="KW-1185">Reference proteome</keyword>
<dbReference type="EMBL" id="QGKR01000178">
    <property type="protein sequence ID" value="PWR09470.1"/>
    <property type="molecule type" value="Genomic_DNA"/>
</dbReference>
<dbReference type="Proteomes" id="UP000245410">
    <property type="component" value="Unassembled WGS sequence"/>
</dbReference>
<organism evidence="3 4">
    <name type="scientific">Micromonospora acroterricola</name>
    <dbReference type="NCBI Taxonomy" id="2202421"/>
    <lineage>
        <taxon>Bacteria</taxon>
        <taxon>Bacillati</taxon>
        <taxon>Actinomycetota</taxon>
        <taxon>Actinomycetes</taxon>
        <taxon>Micromonosporales</taxon>
        <taxon>Micromonosporaceae</taxon>
        <taxon>Micromonospora</taxon>
    </lineage>
</organism>
<feature type="transmembrane region" description="Helical" evidence="2">
    <location>
        <begin position="230"/>
        <end position="250"/>
    </location>
</feature>
<feature type="transmembrane region" description="Helical" evidence="2">
    <location>
        <begin position="50"/>
        <end position="71"/>
    </location>
</feature>
<sequence>MSLGEAVGRYAALWRTPGVPRVMLPAMLARLPVAIEPLAIFLHISAETGSYTAGATALGVFSAALAVAWPLHGRLIDRRGLRVVLLTLAVLHSAALAVFVFASSGPAWLLVASVAPVALTMAPVGSTVRAAWALILPPGPALNTANALEAVLVEVFFVIGPALTGLLTGVFSALTTTLLAGGMLVVGSLLYGSAPAISTMRRETDPTEPGTLAGGGSHDRRERRPWRIPGVVAILVAAGGAAAAFAVLEVTVPATVSAHGDAAATGVALLSLPPAASVIGGLVYGARQHTRLPVNRYLGLLAVAFACMVPLVFATSVAVLAVCLFLAGLPLAALSSEEFGLLGSLVPKRVINESFALAATMMAVGSAVGTLAAGAILGWLGPTEARLLSPAAALIAFAAVLSMRATLSDVDSLATADSGA</sequence>
<evidence type="ECO:0008006" key="5">
    <source>
        <dbReference type="Google" id="ProtNLM"/>
    </source>
</evidence>
<feature type="transmembrane region" description="Helical" evidence="2">
    <location>
        <begin position="297"/>
        <end position="327"/>
    </location>
</feature>
<dbReference type="InterPro" id="IPR011701">
    <property type="entry name" value="MFS"/>
</dbReference>
<dbReference type="RefSeq" id="WP_109817491.1">
    <property type="nucleotide sequence ID" value="NZ_QGKR01000178.1"/>
</dbReference>
<feature type="transmembrane region" description="Helical" evidence="2">
    <location>
        <begin position="147"/>
        <end position="167"/>
    </location>
</feature>
<dbReference type="Gene3D" id="1.20.1250.20">
    <property type="entry name" value="MFS general substrate transporter like domains"/>
    <property type="match status" value="2"/>
</dbReference>
<keyword evidence="2" id="KW-0472">Membrane</keyword>
<feature type="transmembrane region" description="Helical" evidence="2">
    <location>
        <begin position="108"/>
        <end position="135"/>
    </location>
</feature>
<name>A0A317D5R9_9ACTN</name>
<feature type="transmembrane region" description="Helical" evidence="2">
    <location>
        <begin position="173"/>
        <end position="192"/>
    </location>
</feature>
<reference evidence="3 4" key="1">
    <citation type="submission" date="2018-05" db="EMBL/GenBank/DDBJ databases">
        <title>Micromonospora atacamensis sp. nov., a novel actinobacteria isolated from high altitude Atacama Desert soil.</title>
        <authorList>
            <person name="Carro L."/>
            <person name="Golinska P."/>
            <person name="Klenk H.-P."/>
            <person name="Goodfellow M."/>
        </authorList>
    </citation>
    <scope>NUCLEOTIDE SEQUENCE [LARGE SCALE GENOMIC DNA]</scope>
    <source>
        <strain evidence="3 4">5R2A7</strain>
    </source>
</reference>
<evidence type="ECO:0000256" key="2">
    <source>
        <dbReference type="SAM" id="Phobius"/>
    </source>
</evidence>
<feature type="transmembrane region" description="Helical" evidence="2">
    <location>
        <begin position="355"/>
        <end position="380"/>
    </location>
</feature>